<dbReference type="WBParaSite" id="ES5_v2.g361.t1">
    <property type="protein sequence ID" value="ES5_v2.g361.t1"/>
    <property type="gene ID" value="ES5_v2.g361"/>
</dbReference>
<evidence type="ECO:0000313" key="1">
    <source>
        <dbReference type="Proteomes" id="UP000887579"/>
    </source>
</evidence>
<sequence>MDGLFDFDILKGAKHVYKPPPPPKPQRSVQKSSSSLLPSNSKQENNTQSSTKSGNKSMIVKKPQPVSFEEMMKLASKNLTKDDKPLPLPLPPPLLPKPQQSVQKSSSTSLPSKSTNSKPMMKLPSKNLIKDAKPSPSLQPPPKPPKLQQSVKKFSTSSLPSKPTYSKHGNDTQPSTKNTQPLKKSANNSKILKKPQPSSFNEMMKLASKNLTKEDKPSPPSQRPPPQPQRSVQKSSSSSLPLKSTNSKHGNTQSSTKTSINKSMVVKKPQPSSFKEPTKRLPSKHLIKDDRTSSRPPKRPRYEDEYDDDDDSMDDFIVDDEEENVQNELKKVLRNYYRSDESVWQKREKEIDLSKMNARYQEIDAEEKRSYRIARMEDMIEEKRGSKALQ</sequence>
<proteinExistence type="predicted"/>
<protein>
    <submittedName>
        <fullName evidence="2">Protein SPT2 homolog</fullName>
    </submittedName>
</protein>
<organism evidence="1 2">
    <name type="scientific">Panagrolaimus sp. ES5</name>
    <dbReference type="NCBI Taxonomy" id="591445"/>
    <lineage>
        <taxon>Eukaryota</taxon>
        <taxon>Metazoa</taxon>
        <taxon>Ecdysozoa</taxon>
        <taxon>Nematoda</taxon>
        <taxon>Chromadorea</taxon>
        <taxon>Rhabditida</taxon>
        <taxon>Tylenchina</taxon>
        <taxon>Panagrolaimomorpha</taxon>
        <taxon>Panagrolaimoidea</taxon>
        <taxon>Panagrolaimidae</taxon>
        <taxon>Panagrolaimus</taxon>
    </lineage>
</organism>
<name>A0AC34GMV8_9BILA</name>
<dbReference type="Proteomes" id="UP000887579">
    <property type="component" value="Unplaced"/>
</dbReference>
<evidence type="ECO:0000313" key="2">
    <source>
        <dbReference type="WBParaSite" id="ES5_v2.g361.t1"/>
    </source>
</evidence>
<reference evidence="2" key="1">
    <citation type="submission" date="2022-11" db="UniProtKB">
        <authorList>
            <consortium name="WormBaseParasite"/>
        </authorList>
    </citation>
    <scope>IDENTIFICATION</scope>
</reference>
<accession>A0AC34GMV8</accession>